<dbReference type="PANTHER" id="PTHR43791">
    <property type="entry name" value="PERMEASE-RELATED"/>
    <property type="match status" value="1"/>
</dbReference>
<feature type="domain" description="Major facilitator superfamily (MFS) profile" evidence="8">
    <location>
        <begin position="54"/>
        <end position="465"/>
    </location>
</feature>
<protein>
    <recommendedName>
        <fullName evidence="8">Major facilitator superfamily (MFS) profile domain-containing protein</fullName>
    </recommendedName>
</protein>
<dbReference type="EMBL" id="KN847476">
    <property type="protein sequence ID" value="KIX08698.1"/>
    <property type="molecule type" value="Genomic_DNA"/>
</dbReference>
<feature type="transmembrane region" description="Helical" evidence="7">
    <location>
        <begin position="181"/>
        <end position="204"/>
    </location>
</feature>
<keyword evidence="4 7" id="KW-1133">Transmembrane helix</keyword>
<gene>
    <name evidence="9" type="ORF">Z518_03355</name>
</gene>
<feature type="transmembrane region" description="Helical" evidence="7">
    <location>
        <begin position="52"/>
        <end position="72"/>
    </location>
</feature>
<dbReference type="OrthoDB" id="3639251at2759"/>
<dbReference type="PROSITE" id="PS50850">
    <property type="entry name" value="MFS"/>
    <property type="match status" value="1"/>
</dbReference>
<evidence type="ECO:0000256" key="2">
    <source>
        <dbReference type="ARBA" id="ARBA00022448"/>
    </source>
</evidence>
<dbReference type="GeneID" id="25291426"/>
<dbReference type="RefSeq" id="XP_013275834.1">
    <property type="nucleotide sequence ID" value="XM_013420380.1"/>
</dbReference>
<dbReference type="InterPro" id="IPR036259">
    <property type="entry name" value="MFS_trans_sf"/>
</dbReference>
<feature type="transmembrane region" description="Helical" evidence="7">
    <location>
        <begin position="84"/>
        <end position="106"/>
    </location>
</feature>
<keyword evidence="5 7" id="KW-0472">Membrane</keyword>
<dbReference type="InterPro" id="IPR011701">
    <property type="entry name" value="MFS"/>
</dbReference>
<sequence>MSLPALVNAQDDKEESVDHVELHQTSDETGNSKVDYRFYAVEKKRLSRKIDLRLIPILSLIYSFSVIDRINIGQAKVVGMTEDLSMTSASAYSICLLVFFPAYMLAELPGNMALVKFGVANALAFIMLGLGVSTIAQGHVQHWSILAVCRVLVGAFEATVFPAMIYLVSSWYVRYEAHRKLAWMYSIGIISSAFAGVLAYALALLDGKSGWRGWRWIFTVEGSITAAFAVPTWLLVVDFPDRAKFLSPRQRQIKMEELTSDRGDSVTYQITWENIKDLKDWTIWLVTFMYMCNVTMVYGLAFFVPTILTSMGYTGLQANLHSAPPYAVAAGVLWVGSYIADKTKRRLPLIIVQTCLAILGLALMSQNEISAKARYAGICFAIAGAQANNSAILIFGQNNIVGSSKSSVATVLNIAGGTIGGLLGSTIYLQREAPDYITGLSVTMALAACLVLSCAAVWPVLAKYNSAADRGEVVFHDLPAWRWTL</sequence>
<dbReference type="SUPFAM" id="SSF103473">
    <property type="entry name" value="MFS general substrate transporter"/>
    <property type="match status" value="1"/>
</dbReference>
<evidence type="ECO:0000256" key="7">
    <source>
        <dbReference type="SAM" id="Phobius"/>
    </source>
</evidence>
<dbReference type="Proteomes" id="UP000053617">
    <property type="component" value="Unassembled WGS sequence"/>
</dbReference>
<comment type="subcellular location">
    <subcellularLocation>
        <location evidence="1">Membrane</location>
        <topology evidence="1">Multi-pass membrane protein</topology>
    </subcellularLocation>
</comment>
<dbReference type="Pfam" id="PF07690">
    <property type="entry name" value="MFS_1"/>
    <property type="match status" value="1"/>
</dbReference>
<keyword evidence="3 7" id="KW-0812">Transmembrane</keyword>
<keyword evidence="10" id="KW-1185">Reference proteome</keyword>
<dbReference type="HOGENOM" id="CLU_001265_0_1_1"/>
<evidence type="ECO:0000256" key="3">
    <source>
        <dbReference type="ARBA" id="ARBA00022692"/>
    </source>
</evidence>
<accession>A0A0D2HDR4</accession>
<feature type="transmembrane region" description="Helical" evidence="7">
    <location>
        <begin position="142"/>
        <end position="169"/>
    </location>
</feature>
<evidence type="ECO:0000256" key="4">
    <source>
        <dbReference type="ARBA" id="ARBA00022989"/>
    </source>
</evidence>
<feature type="transmembrane region" description="Helical" evidence="7">
    <location>
        <begin position="113"/>
        <end position="136"/>
    </location>
</feature>
<proteinExistence type="predicted"/>
<feature type="transmembrane region" description="Helical" evidence="7">
    <location>
        <begin position="408"/>
        <end position="430"/>
    </location>
</feature>
<feature type="transmembrane region" description="Helical" evidence="7">
    <location>
        <begin position="436"/>
        <end position="461"/>
    </location>
</feature>
<feature type="region of interest" description="Disordered" evidence="6">
    <location>
        <begin position="1"/>
        <end position="26"/>
    </location>
</feature>
<organism evidence="9 10">
    <name type="scientific">Rhinocladiella mackenziei CBS 650.93</name>
    <dbReference type="NCBI Taxonomy" id="1442369"/>
    <lineage>
        <taxon>Eukaryota</taxon>
        <taxon>Fungi</taxon>
        <taxon>Dikarya</taxon>
        <taxon>Ascomycota</taxon>
        <taxon>Pezizomycotina</taxon>
        <taxon>Eurotiomycetes</taxon>
        <taxon>Chaetothyriomycetidae</taxon>
        <taxon>Chaetothyriales</taxon>
        <taxon>Herpotrichiellaceae</taxon>
        <taxon>Rhinocladiella</taxon>
    </lineage>
</organism>
<dbReference type="AlphaFoldDB" id="A0A0D2HDR4"/>
<evidence type="ECO:0000256" key="5">
    <source>
        <dbReference type="ARBA" id="ARBA00023136"/>
    </source>
</evidence>
<keyword evidence="2" id="KW-0813">Transport</keyword>
<dbReference type="Gene3D" id="1.20.1250.20">
    <property type="entry name" value="MFS general substrate transporter like domains"/>
    <property type="match status" value="2"/>
</dbReference>
<evidence type="ECO:0000313" key="10">
    <source>
        <dbReference type="Proteomes" id="UP000053617"/>
    </source>
</evidence>
<evidence type="ECO:0000313" key="9">
    <source>
        <dbReference type="EMBL" id="KIX08698.1"/>
    </source>
</evidence>
<dbReference type="InterPro" id="IPR020846">
    <property type="entry name" value="MFS_dom"/>
</dbReference>
<feature type="compositionally biased region" description="Basic and acidic residues" evidence="6">
    <location>
        <begin position="16"/>
        <end position="26"/>
    </location>
</feature>
<dbReference type="FunFam" id="1.20.1250.20:FF:000018">
    <property type="entry name" value="MFS transporter permease"/>
    <property type="match status" value="1"/>
</dbReference>
<feature type="transmembrane region" description="Helical" evidence="7">
    <location>
        <begin position="216"/>
        <end position="237"/>
    </location>
</feature>
<reference evidence="9 10" key="1">
    <citation type="submission" date="2015-01" db="EMBL/GenBank/DDBJ databases">
        <title>The Genome Sequence of Rhinocladiella mackenzie CBS 650.93.</title>
        <authorList>
            <consortium name="The Broad Institute Genomics Platform"/>
            <person name="Cuomo C."/>
            <person name="de Hoog S."/>
            <person name="Gorbushina A."/>
            <person name="Stielow B."/>
            <person name="Teixiera M."/>
            <person name="Abouelleil A."/>
            <person name="Chapman S.B."/>
            <person name="Priest M."/>
            <person name="Young S.K."/>
            <person name="Wortman J."/>
            <person name="Nusbaum C."/>
            <person name="Birren B."/>
        </authorList>
    </citation>
    <scope>NUCLEOTIDE SEQUENCE [LARGE SCALE GENOMIC DNA]</scope>
    <source>
        <strain evidence="9 10">CBS 650.93</strain>
    </source>
</reference>
<feature type="transmembrane region" description="Helical" evidence="7">
    <location>
        <begin position="281"/>
        <end position="303"/>
    </location>
</feature>
<dbReference type="GO" id="GO:0022857">
    <property type="term" value="F:transmembrane transporter activity"/>
    <property type="evidence" value="ECO:0007669"/>
    <property type="project" value="InterPro"/>
</dbReference>
<name>A0A0D2HDR4_9EURO</name>
<feature type="transmembrane region" description="Helical" evidence="7">
    <location>
        <begin position="375"/>
        <end position="396"/>
    </location>
</feature>
<dbReference type="VEuPathDB" id="FungiDB:Z518_03355"/>
<dbReference type="GO" id="GO:0016020">
    <property type="term" value="C:membrane"/>
    <property type="evidence" value="ECO:0007669"/>
    <property type="project" value="UniProtKB-SubCell"/>
</dbReference>
<feature type="transmembrane region" description="Helical" evidence="7">
    <location>
        <begin position="347"/>
        <end position="363"/>
    </location>
</feature>
<evidence type="ECO:0000259" key="8">
    <source>
        <dbReference type="PROSITE" id="PS50850"/>
    </source>
</evidence>
<feature type="transmembrane region" description="Helical" evidence="7">
    <location>
        <begin position="323"/>
        <end position="340"/>
    </location>
</feature>
<evidence type="ECO:0000256" key="6">
    <source>
        <dbReference type="SAM" id="MobiDB-lite"/>
    </source>
</evidence>
<dbReference type="FunFam" id="1.20.1250.20:FF:000013">
    <property type="entry name" value="MFS general substrate transporter"/>
    <property type="match status" value="1"/>
</dbReference>
<dbReference type="PANTHER" id="PTHR43791:SF3">
    <property type="entry name" value="MAJOR FACILITATOR SUPERFAMILY (MFS) PROFILE DOMAIN-CONTAINING PROTEIN"/>
    <property type="match status" value="1"/>
</dbReference>
<evidence type="ECO:0000256" key="1">
    <source>
        <dbReference type="ARBA" id="ARBA00004141"/>
    </source>
</evidence>